<evidence type="ECO:0000256" key="2">
    <source>
        <dbReference type="SAM" id="Phobius"/>
    </source>
</evidence>
<feature type="region of interest" description="Disordered" evidence="1">
    <location>
        <begin position="1159"/>
        <end position="1236"/>
    </location>
</feature>
<keyword evidence="2" id="KW-0472">Membrane</keyword>
<protein>
    <submittedName>
        <fullName evidence="3">Uncharacterized protein</fullName>
    </submittedName>
</protein>
<dbReference type="InterPro" id="IPR029063">
    <property type="entry name" value="SAM-dependent_MTases_sf"/>
</dbReference>
<dbReference type="GO" id="GO:0051726">
    <property type="term" value="P:regulation of cell cycle"/>
    <property type="evidence" value="ECO:0007669"/>
    <property type="project" value="InterPro"/>
</dbReference>
<feature type="transmembrane region" description="Helical" evidence="2">
    <location>
        <begin position="1492"/>
        <end position="1512"/>
    </location>
</feature>
<feature type="transmembrane region" description="Helical" evidence="2">
    <location>
        <begin position="1332"/>
        <end position="1351"/>
    </location>
</feature>
<evidence type="ECO:0000313" key="3">
    <source>
        <dbReference type="EMBL" id="OLP83200.1"/>
    </source>
</evidence>
<sequence>MDSVRDTLLAHQPSEYFTGELPNQGLEEAVTSIVTGIEGSARSMRYVVLSALLLLAPTWVQAAKAARDGNCSDVTEVGLNPDGSCCFEHRFYDDFRIYVWKFFRGMAVKPWMEFPHRIPLLKRGLQDLEAGGCLSMGVSFVHLLETYSIIVAAMPLMGIGKEAAELVESHLDVHFLREIMTKIMQSPVEERREWPCDLALQLSAKLILAVKNELSFPSMLKDQRWLSSRCGVITLPVPPAIRLETFSYVGDIPKVVLSSSEQQEVLEDVLAVLQAADVEFFPTQGTLIGLVRYGELHGSLSAGKVDVVDRDMDFMVRADTLASWFGAVKRISDGLLARGWFYCMLLSSDADSLVWAGQLSRMKCIRSKPILAVADFEAYSVDGEALQTGFCECQHLISTSIDGFFTKHGCSCSGAAFTLENVLPLQPCRFYQQTTPCPRRPAAYLAELYPTGRCFAIPTVTQFRAPNDARNSRLITEGLNASDVHLLRRTAAKLHKGGHASFLEEFEHCDFQQSLTLGDFERWKELQVDAASGKLLRSQFFLLDGAEGGVTQLLLSEIAALDADLLAGGQFLALARSWSRRAGNDIRLYLLQARGSRQCFLQELQAMEQELLFRWTPSSPLAGHVLPDNYEALAIIPPEAFGHLGLHCTVSLQKRERNRYTSDDDLGYSAVTGGIALLLVNDNNDNPRQIGTFRSCNSAVGSAAIGIFAAFFTRNPKKELLRGLRALIRHVRFQDLSDEGWKLMISAVSQPISTELYSLSRKLSGVLLRPMSRTVRTALFFGHVPAAPALFADLARESKAHLREQLLLFARCFPENFPFGYSKCCRDPGGQWYQDHMDPLCWEEEAGISFQSCCTFEFGPELRGLPFASDANPGAPVEFDLPKSGRLSLGTSSQGGKSLGSFWPAGWIFARLVENLPGALADGQDHGWEAGAALLQPWARKALSILDVSCGFGLSSIAAALSGHNVTATEMSHRLLQLAGRNAQRNRAPMRLRRWKLLRDAAPVPLPVDERGHPDYAFDLCLVDITWAGARFRQIQQGGVREEELEPTVEAILTDALRWLQRRGGCGLHAFIGHTVVHGAPATDGAAYVFDNYTAELVRGLEEFGSEFRVGRELRKPVVSPLGWLEKVGWTPPIWYHLSHFLAASRIDGLPSGRFEADVARRGDRGGKKGQTTEKALLQKSSSAHKVGRAMPQSSETVLGKRQKMDMFDPQGVDPEDVDPKASDSEVSFGTDDHIPPEFPEALEEDEEDDRVVALMQFLKQMLATRPEIVRGVRVWKLLRYLPSAWLRGNLKDLHALSEPATHLDQFWSHSWHGSQWTKYANMLYLHNCMPASVAGTLSGSVACGLVSAGFLGARQGWCLLFGFVAFCITLLLWHPSKLVFLDIACIHQTDEGRKGEAIMSMGAFLNRSTSMLVLWDPTWVTRLWCIFEVAAFLHSRSKADRKADVKIIPPLLGPALLGCEMLLCLLCMLKFYIEPSVASSDEAIVAGERYIMLVGALCLLFGFVAHTWRGYARSIETLQKQLREFKVEHARSACCDRGREDNSGITCDREIILQCIAAWYNSLGSFESQVQTEVRMAVIDQLGYKVFSYQRALLMLTPHAWLRLEYVSSHAGDAIRQVAELAQMFTYLLAIFPVVHKLGIRLCYRLRARCCNPCLDFLLSMAIVMGTFTLFVACYAVQLYVFRQNDQGLLLSVTSMLSWWNVAAILWRRSVGPQAPAATVELEQVLQKRADGRSKWLAKALIQASDGRMDAQSLYSVVAHNRFIEDLTEKTGNKMYRALHANLHVFSSKQRRFLEKDCALAKKYAKTAFAGVQKDAPDEDSKQEQAANAIEDMMARCRAFVREKQSERGERGEQGENGDDGAQEEAAAAEPSGEVEAPAEEEAKAPAATPAPAVTTGLASRSRSAPKAKEKQATKAKSKKKRESSSPSRRHSSSSGSRKRRKKRSRKDSRSSSSSGRHEAKKSGKRKSKDSESSDRSKKRKKKKHH</sequence>
<dbReference type="Gene3D" id="3.40.50.150">
    <property type="entry name" value="Vaccinia Virus protein VP39"/>
    <property type="match status" value="1"/>
</dbReference>
<dbReference type="CDD" id="cd02440">
    <property type="entry name" value="AdoMet_MTases"/>
    <property type="match status" value="1"/>
</dbReference>
<feature type="compositionally biased region" description="Basic residues" evidence="1">
    <location>
        <begin position="1915"/>
        <end position="1948"/>
    </location>
</feature>
<name>A0A1Q9CJT9_SYMMI</name>
<evidence type="ECO:0000256" key="1">
    <source>
        <dbReference type="SAM" id="MobiDB-lite"/>
    </source>
</evidence>
<feature type="region of interest" description="Disordered" evidence="1">
    <location>
        <begin position="1844"/>
        <end position="1987"/>
    </location>
</feature>
<dbReference type="GO" id="GO:0048024">
    <property type="term" value="P:regulation of mRNA splicing, via spliceosome"/>
    <property type="evidence" value="ECO:0007669"/>
    <property type="project" value="TreeGrafter"/>
</dbReference>
<feature type="compositionally biased region" description="Basic residues" evidence="1">
    <location>
        <begin position="1978"/>
        <end position="1987"/>
    </location>
</feature>
<dbReference type="InterPro" id="IPR032922">
    <property type="entry name" value="SON"/>
</dbReference>
<dbReference type="PANTHER" id="PTHR46528">
    <property type="entry name" value="PROTEIN SON"/>
    <property type="match status" value="1"/>
</dbReference>
<proteinExistence type="predicted"/>
<dbReference type="OrthoDB" id="440847at2759"/>
<comment type="caution">
    <text evidence="3">The sequence shown here is derived from an EMBL/GenBank/DDBJ whole genome shotgun (WGS) entry which is preliminary data.</text>
</comment>
<keyword evidence="4" id="KW-1185">Reference proteome</keyword>
<feature type="transmembrane region" description="Helical" evidence="2">
    <location>
        <begin position="1448"/>
        <end position="1472"/>
    </location>
</feature>
<dbReference type="Proteomes" id="UP000186817">
    <property type="component" value="Unassembled WGS sequence"/>
</dbReference>
<evidence type="ECO:0000313" key="4">
    <source>
        <dbReference type="Proteomes" id="UP000186817"/>
    </source>
</evidence>
<gene>
    <name evidence="3" type="ORF">AK812_SmicGene36065</name>
</gene>
<dbReference type="EMBL" id="LSRX01001133">
    <property type="protein sequence ID" value="OLP83200.1"/>
    <property type="molecule type" value="Genomic_DNA"/>
</dbReference>
<dbReference type="GO" id="GO:0003723">
    <property type="term" value="F:RNA binding"/>
    <property type="evidence" value="ECO:0007669"/>
    <property type="project" value="InterPro"/>
</dbReference>
<feature type="compositionally biased region" description="Basic and acidic residues" evidence="1">
    <location>
        <begin position="1844"/>
        <end position="1855"/>
    </location>
</feature>
<reference evidence="3 4" key="1">
    <citation type="submission" date="2016-02" db="EMBL/GenBank/DDBJ databases">
        <title>Genome analysis of coral dinoflagellate symbionts highlights evolutionary adaptations to a symbiotic lifestyle.</title>
        <authorList>
            <person name="Aranda M."/>
            <person name="Li Y."/>
            <person name="Liew Y.J."/>
            <person name="Baumgarten S."/>
            <person name="Simakov O."/>
            <person name="Wilson M."/>
            <person name="Piel J."/>
            <person name="Ashoor H."/>
            <person name="Bougouffa S."/>
            <person name="Bajic V.B."/>
            <person name="Ryu T."/>
            <person name="Ravasi T."/>
            <person name="Bayer T."/>
            <person name="Micklem G."/>
            <person name="Kim H."/>
            <person name="Bhak J."/>
            <person name="Lajeunesse T.C."/>
            <person name="Voolstra C.R."/>
        </authorList>
    </citation>
    <scope>NUCLEOTIDE SEQUENCE [LARGE SCALE GENOMIC DNA]</scope>
    <source>
        <strain evidence="3 4">CCMP2467</strain>
    </source>
</reference>
<dbReference type="PANTHER" id="PTHR46528:SF1">
    <property type="entry name" value="PROTEIN SON"/>
    <property type="match status" value="1"/>
</dbReference>
<feature type="transmembrane region" description="Helical" evidence="2">
    <location>
        <begin position="1358"/>
        <end position="1375"/>
    </location>
</feature>
<keyword evidence="2" id="KW-0812">Transmembrane</keyword>
<keyword evidence="2" id="KW-1133">Transmembrane helix</keyword>
<accession>A0A1Q9CJT9</accession>
<dbReference type="SUPFAM" id="SSF53335">
    <property type="entry name" value="S-adenosyl-L-methionine-dependent methyltransferases"/>
    <property type="match status" value="1"/>
</dbReference>
<organism evidence="3 4">
    <name type="scientific">Symbiodinium microadriaticum</name>
    <name type="common">Dinoflagellate</name>
    <name type="synonym">Zooxanthella microadriatica</name>
    <dbReference type="NCBI Taxonomy" id="2951"/>
    <lineage>
        <taxon>Eukaryota</taxon>
        <taxon>Sar</taxon>
        <taxon>Alveolata</taxon>
        <taxon>Dinophyceae</taxon>
        <taxon>Suessiales</taxon>
        <taxon>Symbiodiniaceae</taxon>
        <taxon>Symbiodinium</taxon>
    </lineage>
</organism>
<feature type="compositionally biased region" description="Low complexity" evidence="1">
    <location>
        <begin position="1865"/>
        <end position="1877"/>
    </location>
</feature>
<feature type="transmembrane region" description="Helical" evidence="2">
    <location>
        <begin position="1658"/>
        <end position="1683"/>
    </location>
</feature>